<dbReference type="CDD" id="cd22332">
    <property type="entry name" value="HsdR_N"/>
    <property type="match status" value="1"/>
</dbReference>
<dbReference type="InterPro" id="IPR051268">
    <property type="entry name" value="Type-I_R_enzyme_R_subunit"/>
</dbReference>
<evidence type="ECO:0000256" key="10">
    <source>
        <dbReference type="RuleBase" id="RU364115"/>
    </source>
</evidence>
<dbReference type="STRING" id="1122252.SAMN05660443_0715"/>
<keyword evidence="4 10" id="KW-0547">Nucleotide-binding</keyword>
<evidence type="ECO:0000256" key="3">
    <source>
        <dbReference type="ARBA" id="ARBA00022722"/>
    </source>
</evidence>
<keyword evidence="8 10" id="KW-0067">ATP-binding</keyword>
<evidence type="ECO:0000259" key="11">
    <source>
        <dbReference type="PROSITE" id="PS51192"/>
    </source>
</evidence>
<keyword evidence="7 10" id="KW-0378">Hydrolase</keyword>
<dbReference type="GO" id="GO:0009307">
    <property type="term" value="P:DNA restriction-modification system"/>
    <property type="evidence" value="ECO:0007669"/>
    <property type="project" value="UniProtKB-KW"/>
</dbReference>
<evidence type="ECO:0000256" key="1">
    <source>
        <dbReference type="ARBA" id="ARBA00000851"/>
    </source>
</evidence>
<dbReference type="PROSITE" id="PS51192">
    <property type="entry name" value="HELICASE_ATP_BIND_1"/>
    <property type="match status" value="1"/>
</dbReference>
<dbReference type="Gene3D" id="3.90.1570.50">
    <property type="match status" value="1"/>
</dbReference>
<dbReference type="Gene3D" id="3.40.50.300">
    <property type="entry name" value="P-loop containing nucleotide triphosphate hydrolases"/>
    <property type="match status" value="2"/>
</dbReference>
<keyword evidence="6" id="KW-0255">Endonuclease</keyword>
<dbReference type="NCBIfam" id="TIGR00348">
    <property type="entry name" value="hsdR"/>
    <property type="match status" value="1"/>
</dbReference>
<keyword evidence="3" id="KW-0540">Nuclease</keyword>
<dbReference type="SMART" id="SM00487">
    <property type="entry name" value="DEXDc"/>
    <property type="match status" value="1"/>
</dbReference>
<dbReference type="CDD" id="cd18030">
    <property type="entry name" value="DEXHc_RE_I_HsdR"/>
    <property type="match status" value="1"/>
</dbReference>
<proteinExistence type="inferred from homology"/>
<dbReference type="EMBL" id="FOLH01000001">
    <property type="protein sequence ID" value="SFB88386.1"/>
    <property type="molecule type" value="Genomic_DNA"/>
</dbReference>
<dbReference type="CDD" id="cd18800">
    <property type="entry name" value="SF2_C_EcoR124I-like"/>
    <property type="match status" value="1"/>
</dbReference>
<comment type="catalytic activity">
    <reaction evidence="1 10">
        <text>Endonucleolytic cleavage of DNA to give random double-stranded fragments with terminal 5'-phosphates, ATP is simultaneously hydrolyzed.</text>
        <dbReference type="EC" id="3.1.21.3"/>
    </reaction>
</comment>
<evidence type="ECO:0000313" key="13">
    <source>
        <dbReference type="Proteomes" id="UP000199058"/>
    </source>
</evidence>
<dbReference type="InterPro" id="IPR055180">
    <property type="entry name" value="HsdR_RecA-like_helicase_dom_2"/>
</dbReference>
<dbReference type="SUPFAM" id="SSF52540">
    <property type="entry name" value="P-loop containing nucleoside triphosphate hydrolases"/>
    <property type="match status" value="2"/>
</dbReference>
<evidence type="ECO:0000256" key="5">
    <source>
        <dbReference type="ARBA" id="ARBA00022747"/>
    </source>
</evidence>
<gene>
    <name evidence="12" type="ORF">SAMN05660443_0715</name>
</gene>
<dbReference type="InterPro" id="IPR014001">
    <property type="entry name" value="Helicase_ATP-bd"/>
</dbReference>
<feature type="domain" description="Helicase ATP-binding" evidence="11">
    <location>
        <begin position="300"/>
        <end position="482"/>
    </location>
</feature>
<comment type="subunit">
    <text evidence="10">The type I restriction/modification system is composed of three polypeptides R, M and S.</text>
</comment>
<reference evidence="12 13" key="1">
    <citation type="submission" date="2016-10" db="EMBL/GenBank/DDBJ databases">
        <authorList>
            <person name="de Groot N.N."/>
        </authorList>
    </citation>
    <scope>NUCLEOTIDE SEQUENCE [LARGE SCALE GENOMIC DNA]</scope>
    <source>
        <strain evidence="12 13">DSM 18438</strain>
    </source>
</reference>
<comment type="function">
    <text evidence="10">Subunit R is required for both nuclease and ATPase activities, but not for modification.</text>
</comment>
<keyword evidence="9 10" id="KW-0238">DNA-binding</keyword>
<dbReference type="InterPro" id="IPR040980">
    <property type="entry name" value="SWI2_SNF2"/>
</dbReference>
<evidence type="ECO:0000256" key="8">
    <source>
        <dbReference type="ARBA" id="ARBA00022840"/>
    </source>
</evidence>
<dbReference type="Pfam" id="PF22679">
    <property type="entry name" value="T1R_D3-like"/>
    <property type="match status" value="1"/>
</dbReference>
<dbReference type="Pfam" id="PF18766">
    <property type="entry name" value="SWI2_SNF2"/>
    <property type="match status" value="1"/>
</dbReference>
<dbReference type="InterPro" id="IPR027417">
    <property type="entry name" value="P-loop_NTPase"/>
</dbReference>
<dbReference type="EC" id="3.1.21.3" evidence="10"/>
<dbReference type="InterPro" id="IPR004473">
    <property type="entry name" value="Restrct_endonuc_typeI_HsdR"/>
</dbReference>
<dbReference type="InterPro" id="IPR007409">
    <property type="entry name" value="Restrct_endonuc_type1_HsdR_N"/>
</dbReference>
<dbReference type="GO" id="GO:0005524">
    <property type="term" value="F:ATP binding"/>
    <property type="evidence" value="ECO:0007669"/>
    <property type="project" value="UniProtKB-KW"/>
</dbReference>
<dbReference type="GO" id="GO:0003677">
    <property type="term" value="F:DNA binding"/>
    <property type="evidence" value="ECO:0007669"/>
    <property type="project" value="UniProtKB-KW"/>
</dbReference>
<evidence type="ECO:0000313" key="12">
    <source>
        <dbReference type="EMBL" id="SFB88386.1"/>
    </source>
</evidence>
<dbReference type="RefSeq" id="WP_091959241.1">
    <property type="nucleotide sequence ID" value="NZ_FOLH01000001.1"/>
</dbReference>
<name>A0A1I1ENY9_9GAMM</name>
<accession>A0A1I1ENY9</accession>
<dbReference type="AlphaFoldDB" id="A0A1I1ENY9"/>
<dbReference type="Pfam" id="PF11867">
    <property type="entry name" value="T1RH-like_C"/>
    <property type="match status" value="1"/>
</dbReference>
<protein>
    <recommendedName>
        <fullName evidence="10">Type I restriction enzyme endonuclease subunit</fullName>
        <shortName evidence="10">R protein</shortName>
        <ecNumber evidence="10">3.1.21.3</ecNumber>
    </recommendedName>
</protein>
<comment type="similarity">
    <text evidence="2 10">Belongs to the HsdR family.</text>
</comment>
<organism evidence="12 13">
    <name type="scientific">Marinospirillum celere</name>
    <dbReference type="NCBI Taxonomy" id="1122252"/>
    <lineage>
        <taxon>Bacteria</taxon>
        <taxon>Pseudomonadati</taxon>
        <taxon>Pseudomonadota</taxon>
        <taxon>Gammaproteobacteria</taxon>
        <taxon>Oceanospirillales</taxon>
        <taxon>Oceanospirillaceae</taxon>
        <taxon>Marinospirillum</taxon>
    </lineage>
</organism>
<evidence type="ECO:0000256" key="2">
    <source>
        <dbReference type="ARBA" id="ARBA00008598"/>
    </source>
</evidence>
<evidence type="ECO:0000256" key="7">
    <source>
        <dbReference type="ARBA" id="ARBA00022801"/>
    </source>
</evidence>
<keyword evidence="5 10" id="KW-0680">Restriction system</keyword>
<sequence length="1051" mass="118758">MTEDQLEQQCLAWFAEDGWEVAHGPDLAPDGPTPERSDYRQVLLLADLESAIRRINPHLPESAVEQAVALVRKPESLDTLVSNRAFHRLLLAGVPVEYKRDDEMIHDRAFLIDFSRLDANRFRVINQFTIQGSKQPRRPDVICFINGLPLAVLELKSPSVEKADIWDAFNQIQTYKDEISDLFVYNEALVISDGYTARVGSLTANEERFMPWRTIKHEDDKPLLEWQLETLVRGFFSRELFLDYIRYFVIYETDAERLIKKIAGYHQFHAVREAVRATVIAAQPPPELWQGEKRATYGDEVLPGSKKAGVVWHTQGSGKSISMCCYAGKLLQQPEMNNPTLIVVTDRNDLDGQLFATFSGAKELLKQDPVQADDRDKLRELLAERESGGIIFTTVQKFALLEDESGHPILNERHNIVVISDEAHRSQYGLKATLKQDGTYKFGYAKHMRDAVPNATFIGFTGTPIASEDKDTRAVFGDYVSIYDIQDAVDDGATVPIYYESRLAKLDLNREIIAELSDQVEEVVEDDEDVSSREKTKGEWSRLEKLVGATPRLQQVAADLVEHFETRNTSMDGKAMIVGMSRDICAQLYNEIVALRPDWHETDPEKGAIKIVMTGSASDKPLLQPHIYNKQTKKRLEKRFKDINDPLKLVIVRDMWLTGFDAPCCHTLYVDKPMKGHNLMQAIARVNRVFKNKPGGLVVDYIGIANELKQALKTYTDSKGKGEPTHKAEEAFAILLEKLDVIHGMFATGPNPQGFDYSGFEENPNRLLIPAANHILGLEDGKKRFLDTVLAMNKAYSLCSTLDEARAYHKEVAFLSAVKAAITKTTSVDKKLTQEDKNSALKQILDNALVAEGVTDVFALCGLDKPNIGLLSDEFLEDVRQMPYKNFAVELLEKLLKDDIKSKTSTNLVQEKKYADRLEATLRKYNNRGIETAQVIEELIQMAKDFQAELERDAALGLNSDEVAFYDALANNESAVRELGDEILKKIAIEITTKLRASTTVDWQVRESVRAKLRILVRRTLQKYKYPPDQAKEAIELVLKQAETLSNGWSR</sequence>
<keyword evidence="13" id="KW-1185">Reference proteome</keyword>
<dbReference type="GO" id="GO:0009035">
    <property type="term" value="F:type I site-specific deoxyribonuclease activity"/>
    <property type="evidence" value="ECO:0007669"/>
    <property type="project" value="UniProtKB-EC"/>
</dbReference>
<dbReference type="PANTHER" id="PTHR30195">
    <property type="entry name" value="TYPE I SITE-SPECIFIC DEOXYRIBONUCLEASE PROTEIN SUBUNIT M AND R"/>
    <property type="match status" value="1"/>
</dbReference>
<evidence type="ECO:0000256" key="9">
    <source>
        <dbReference type="ARBA" id="ARBA00023125"/>
    </source>
</evidence>
<evidence type="ECO:0000256" key="6">
    <source>
        <dbReference type="ARBA" id="ARBA00022759"/>
    </source>
</evidence>
<dbReference type="OrthoDB" id="9758243at2"/>
<dbReference type="PANTHER" id="PTHR30195:SF15">
    <property type="entry name" value="TYPE I RESTRICTION ENZYME HINDI ENDONUCLEASE SUBUNIT"/>
    <property type="match status" value="1"/>
</dbReference>
<dbReference type="Proteomes" id="UP000199058">
    <property type="component" value="Unassembled WGS sequence"/>
</dbReference>
<dbReference type="InterPro" id="IPR021810">
    <property type="entry name" value="T1RH-like_C"/>
</dbReference>
<evidence type="ECO:0000256" key="4">
    <source>
        <dbReference type="ARBA" id="ARBA00022741"/>
    </source>
</evidence>
<dbReference type="Pfam" id="PF04313">
    <property type="entry name" value="HSDR_N"/>
    <property type="match status" value="1"/>
</dbReference>